<dbReference type="InterPro" id="IPR022265">
    <property type="entry name" value="CHP03790"/>
</dbReference>
<accession>A0A382Y301</accession>
<reference evidence="1" key="1">
    <citation type="submission" date="2018-05" db="EMBL/GenBank/DDBJ databases">
        <authorList>
            <person name="Lanie J.A."/>
            <person name="Ng W.-L."/>
            <person name="Kazmierczak K.M."/>
            <person name="Andrzejewski T.M."/>
            <person name="Davidsen T.M."/>
            <person name="Wayne K.J."/>
            <person name="Tettelin H."/>
            <person name="Glass J.I."/>
            <person name="Rusch D."/>
            <person name="Podicherti R."/>
            <person name="Tsui H.-C.T."/>
            <person name="Winkler M.E."/>
        </authorList>
    </citation>
    <scope>NUCLEOTIDE SEQUENCE</scope>
</reference>
<dbReference type="EMBL" id="UINC01172253">
    <property type="protein sequence ID" value="SVD77235.1"/>
    <property type="molecule type" value="Genomic_DNA"/>
</dbReference>
<evidence type="ECO:0000313" key="1">
    <source>
        <dbReference type="EMBL" id="SVD77235.1"/>
    </source>
</evidence>
<protein>
    <submittedName>
        <fullName evidence="1">Uncharacterized protein</fullName>
    </submittedName>
</protein>
<name>A0A382Y301_9ZZZZ</name>
<feature type="non-terminal residue" evidence="1">
    <location>
        <position position="266"/>
    </location>
</feature>
<dbReference type="AlphaFoldDB" id="A0A382Y301"/>
<sequence length="266" mass="29352">MGRKVSVVNGHKIEALVVCRGVPLRIENDAARLPPEENYSEGRRMFLTNRAAVDSELALLPLPKSKIDSFVPNPLFKRTESKNLFDVNPLVVGRLDGPTYELAKGLVDSALTAEKNGIAGRAYLDIGGPLEGGDEWLEQLAESLQAEGFEVDKQMDKDRFNLVDRFDEPLFYFGWYAASVDGPFTQFDFKFPPGAIALHIHSHTATSVRSSSKHWLGPLVARGITATLGNTSEPYLYFTHQPHIFMEGLFKGLTAGEAALYSIPSL</sequence>
<organism evidence="1">
    <name type="scientific">marine metagenome</name>
    <dbReference type="NCBI Taxonomy" id="408172"/>
    <lineage>
        <taxon>unclassified sequences</taxon>
        <taxon>metagenomes</taxon>
        <taxon>ecological metagenomes</taxon>
    </lineage>
</organism>
<dbReference type="NCBIfam" id="TIGR03790">
    <property type="entry name" value="TIGR03790 family protein"/>
    <property type="match status" value="1"/>
</dbReference>
<gene>
    <name evidence="1" type="ORF">METZ01_LOCUS430089</name>
</gene>
<proteinExistence type="predicted"/>